<dbReference type="EMBL" id="JBHTBH010000002">
    <property type="protein sequence ID" value="MFC7327367.1"/>
    <property type="molecule type" value="Genomic_DNA"/>
</dbReference>
<name>A0ABW2KBM2_9ACTN</name>
<dbReference type="SMART" id="SM00093">
    <property type="entry name" value="SERPIN"/>
    <property type="match status" value="1"/>
</dbReference>
<dbReference type="Proteomes" id="UP001596540">
    <property type="component" value="Unassembled WGS sequence"/>
</dbReference>
<proteinExistence type="inferred from homology"/>
<sequence length="370" mass="39334">MTVAPRPDHLDFALRLHGELAGTAAAGGPGLVWSPYSVATALGLVATGARGGTRGELTGLLGADLPGHLAALDDAVADGPELATLTGLWVRRDLPVVDAFEAELRSRANSGVYPADFAGRPDGVRSEVNAEVAKLTRGMITGLLQPGDVTERTRALLVNALWVHLRWTTPFDPARTAPGPFHTPDGERPVPMMHRTGSMPYADAGGWRMVTLAGDHDLALDVLLPGGRGRDGGTLTPTVLRRLYRAAKPVEVDLTLPRFELTWHTELSRPLGSAGVRTLFSDDADLSGISSAPLRVDAVIHQARLRTDEKGAEGAAATAVVMRLASFVPKRPVDFTVDRPFTFVLRRRSAILFLGTVTDPRDPGPATPGD</sequence>
<evidence type="ECO:0000259" key="2">
    <source>
        <dbReference type="SMART" id="SM00093"/>
    </source>
</evidence>
<dbReference type="CDD" id="cd19590">
    <property type="entry name" value="serpin_thermopin-like"/>
    <property type="match status" value="1"/>
</dbReference>
<reference evidence="4" key="1">
    <citation type="journal article" date="2019" name="Int. J. Syst. Evol. Microbiol.">
        <title>The Global Catalogue of Microorganisms (GCM) 10K type strain sequencing project: providing services to taxonomists for standard genome sequencing and annotation.</title>
        <authorList>
            <consortium name="The Broad Institute Genomics Platform"/>
            <consortium name="The Broad Institute Genome Sequencing Center for Infectious Disease"/>
            <person name="Wu L."/>
            <person name="Ma J."/>
        </authorList>
    </citation>
    <scope>NUCLEOTIDE SEQUENCE [LARGE SCALE GENOMIC DNA]</scope>
    <source>
        <strain evidence="4">CGMCC 4.7382</strain>
    </source>
</reference>
<keyword evidence="4" id="KW-1185">Reference proteome</keyword>
<dbReference type="Gene3D" id="3.30.497.10">
    <property type="entry name" value="Antithrombin, subunit I, domain 2"/>
    <property type="match status" value="1"/>
</dbReference>
<dbReference type="InterPro" id="IPR036186">
    <property type="entry name" value="Serpin_sf"/>
</dbReference>
<protein>
    <submittedName>
        <fullName evidence="3">Serpin family protein</fullName>
    </submittedName>
</protein>
<gene>
    <name evidence="3" type="ORF">ACFQRF_06390</name>
</gene>
<evidence type="ECO:0000313" key="4">
    <source>
        <dbReference type="Proteomes" id="UP001596540"/>
    </source>
</evidence>
<dbReference type="PANTHER" id="PTHR11461">
    <property type="entry name" value="SERINE PROTEASE INHIBITOR, SERPIN"/>
    <property type="match status" value="1"/>
</dbReference>
<dbReference type="RefSeq" id="WP_379869621.1">
    <property type="nucleotide sequence ID" value="NZ_JBHTBH010000002.1"/>
</dbReference>
<evidence type="ECO:0000313" key="3">
    <source>
        <dbReference type="EMBL" id="MFC7327367.1"/>
    </source>
</evidence>
<comment type="caution">
    <text evidence="3">The sequence shown here is derived from an EMBL/GenBank/DDBJ whole genome shotgun (WGS) entry which is preliminary data.</text>
</comment>
<dbReference type="InterPro" id="IPR042185">
    <property type="entry name" value="Serpin_sf_2"/>
</dbReference>
<evidence type="ECO:0000256" key="1">
    <source>
        <dbReference type="RuleBase" id="RU000411"/>
    </source>
</evidence>
<dbReference type="InterPro" id="IPR042178">
    <property type="entry name" value="Serpin_sf_1"/>
</dbReference>
<feature type="domain" description="Serpin" evidence="2">
    <location>
        <begin position="14"/>
        <end position="360"/>
    </location>
</feature>
<accession>A0ABW2KBM2</accession>
<dbReference type="InterPro" id="IPR023796">
    <property type="entry name" value="Serpin_dom"/>
</dbReference>
<dbReference type="PANTHER" id="PTHR11461:SF211">
    <property type="entry name" value="GH10112P-RELATED"/>
    <property type="match status" value="1"/>
</dbReference>
<dbReference type="InterPro" id="IPR000215">
    <property type="entry name" value="Serpin_fam"/>
</dbReference>
<dbReference type="Gene3D" id="2.30.39.10">
    <property type="entry name" value="Alpha-1-antitrypsin, domain 1"/>
    <property type="match status" value="1"/>
</dbReference>
<comment type="similarity">
    <text evidence="1">Belongs to the serpin family.</text>
</comment>
<organism evidence="3 4">
    <name type="scientific">Marinactinospora rubrisoli</name>
    <dbReference type="NCBI Taxonomy" id="2715399"/>
    <lineage>
        <taxon>Bacteria</taxon>
        <taxon>Bacillati</taxon>
        <taxon>Actinomycetota</taxon>
        <taxon>Actinomycetes</taxon>
        <taxon>Streptosporangiales</taxon>
        <taxon>Nocardiopsidaceae</taxon>
        <taxon>Marinactinospora</taxon>
    </lineage>
</organism>
<dbReference type="Pfam" id="PF00079">
    <property type="entry name" value="Serpin"/>
    <property type="match status" value="1"/>
</dbReference>
<dbReference type="SUPFAM" id="SSF56574">
    <property type="entry name" value="Serpins"/>
    <property type="match status" value="1"/>
</dbReference>